<evidence type="ECO:0000256" key="8">
    <source>
        <dbReference type="ARBA" id="ARBA00022840"/>
    </source>
</evidence>
<dbReference type="InterPro" id="IPR018163">
    <property type="entry name" value="Thr/Ala-tRNA-synth_IIc_edit"/>
</dbReference>
<keyword evidence="9 13" id="KW-0694">RNA-binding</keyword>
<dbReference type="CDD" id="cd00771">
    <property type="entry name" value="ThrRS_core"/>
    <property type="match status" value="1"/>
</dbReference>
<dbReference type="EC" id="6.1.1.3" evidence="13"/>
<evidence type="ECO:0000256" key="6">
    <source>
        <dbReference type="ARBA" id="ARBA00022741"/>
    </source>
</evidence>
<dbReference type="EMBL" id="LGGX01000007">
    <property type="protein sequence ID" value="KUK87164.1"/>
    <property type="molecule type" value="Genomic_DNA"/>
</dbReference>
<evidence type="ECO:0000313" key="16">
    <source>
        <dbReference type="EMBL" id="KUK87164.1"/>
    </source>
</evidence>
<dbReference type="GO" id="GO:0046872">
    <property type="term" value="F:metal ion binding"/>
    <property type="evidence" value="ECO:0007669"/>
    <property type="project" value="UniProtKB-KW"/>
</dbReference>
<dbReference type="SUPFAM" id="SSF52954">
    <property type="entry name" value="Class II aaRS ABD-related"/>
    <property type="match status" value="1"/>
</dbReference>
<dbReference type="InterPro" id="IPR002320">
    <property type="entry name" value="Thr-tRNA-ligase_IIa"/>
</dbReference>
<dbReference type="FunFam" id="3.40.50.800:FF:000001">
    <property type="entry name" value="Threonine--tRNA ligase"/>
    <property type="match status" value="1"/>
</dbReference>
<protein>
    <recommendedName>
        <fullName evidence="13">Threonine--tRNA ligase</fullName>
        <ecNumber evidence="13">6.1.1.3</ecNumber>
    </recommendedName>
    <alternativeName>
        <fullName evidence="13">Threonyl-tRNA synthetase</fullName>
        <shortName evidence="13">ThrRS</shortName>
    </alternativeName>
</protein>
<dbReference type="InterPro" id="IPR036621">
    <property type="entry name" value="Anticodon-bd_dom_sf"/>
</dbReference>
<dbReference type="CDD" id="cd00860">
    <property type="entry name" value="ThrRS_anticodon"/>
    <property type="match status" value="1"/>
</dbReference>
<keyword evidence="8 13" id="KW-0067">ATP-binding</keyword>
<dbReference type="Proteomes" id="UP000053467">
    <property type="component" value="Unassembled WGS sequence"/>
</dbReference>
<dbReference type="GO" id="GO:0004829">
    <property type="term" value="F:threonine-tRNA ligase activity"/>
    <property type="evidence" value="ECO:0007669"/>
    <property type="project" value="UniProtKB-UniRule"/>
</dbReference>
<dbReference type="PANTHER" id="PTHR11451">
    <property type="entry name" value="THREONINE-TRNA LIGASE"/>
    <property type="match status" value="1"/>
</dbReference>
<dbReference type="HAMAP" id="MF_00184">
    <property type="entry name" value="Thr_tRNA_synth"/>
    <property type="match status" value="1"/>
</dbReference>
<dbReference type="Gene3D" id="3.30.54.20">
    <property type="match status" value="1"/>
</dbReference>
<dbReference type="Pfam" id="PF07973">
    <property type="entry name" value="tRNA_SAD"/>
    <property type="match status" value="1"/>
</dbReference>
<feature type="binding site" evidence="13">
    <location>
        <position position="395"/>
    </location>
    <ligand>
        <name>Zn(2+)</name>
        <dbReference type="ChEBI" id="CHEBI:29105"/>
        <note>catalytic</note>
    </ligand>
</feature>
<feature type="domain" description="Aminoacyl-transfer RNA synthetases class-II family profile" evidence="15">
    <location>
        <begin position="252"/>
        <end position="548"/>
    </location>
</feature>
<evidence type="ECO:0000256" key="7">
    <source>
        <dbReference type="ARBA" id="ARBA00022833"/>
    </source>
</evidence>
<dbReference type="Gene3D" id="3.40.50.800">
    <property type="entry name" value="Anticodon-binding domain"/>
    <property type="match status" value="1"/>
</dbReference>
<evidence type="ECO:0000313" key="17">
    <source>
        <dbReference type="Proteomes" id="UP000053467"/>
    </source>
</evidence>
<dbReference type="GO" id="GO:0000049">
    <property type="term" value="F:tRNA binding"/>
    <property type="evidence" value="ECO:0007669"/>
    <property type="project" value="UniProtKB-KW"/>
</dbReference>
<dbReference type="PROSITE" id="PS50862">
    <property type="entry name" value="AA_TRNA_LIGASE_II"/>
    <property type="match status" value="1"/>
</dbReference>
<evidence type="ECO:0000256" key="14">
    <source>
        <dbReference type="SAM" id="Coils"/>
    </source>
</evidence>
<dbReference type="SUPFAM" id="SSF55681">
    <property type="entry name" value="Class II aaRS and biotin synthetases"/>
    <property type="match status" value="1"/>
</dbReference>
<evidence type="ECO:0000256" key="10">
    <source>
        <dbReference type="ARBA" id="ARBA00022917"/>
    </source>
</evidence>
<dbReference type="GO" id="GO:0006435">
    <property type="term" value="P:threonyl-tRNA aminoacylation"/>
    <property type="evidence" value="ECO:0007669"/>
    <property type="project" value="UniProtKB-UniRule"/>
</dbReference>
<dbReference type="FunFam" id="3.30.930.10:FF:000002">
    <property type="entry name" value="Threonine--tRNA ligase"/>
    <property type="match status" value="1"/>
</dbReference>
<sequence length="646" mass="76294">MISINGIDFEFKKGNKISDYTKSSNSFKDKKFFVFEKDGRLYDIDTTVEDDSKIILHNFESEKGKEVYWHSTSHILAMAVKIFTKNLKGNERNVKLAIGPSIENGFYYDFEFIDYKFSEENIVEIEKIMQELIDEDIPFKKVEIKKEELLKIYKEKEEKFKIELVENIDQEIVTYYENYSKKYDFRFFDLCRGPHLPSSGYIKFFKLISTAGAYWRGDEKKEMLTRIYGISFPEKDMLLQFISKMEEAKKRDHRVLGKKLGIFSIFEETGPGLIFWNTKGGMIRDIIERFWKDEHLKRGYQLVITPHISKSDLWKRSGHYDFYKENMYIFKIDGDEYVLKPMNCPGHILIYKTKIHSYRDLPIKFAELGTVYRYERSGTLHGLLRVRGFTQDDGHIFCTPDQLKEEVEKVYDFAIFMIEKFGYKKFFVELSTMDRENQSKYAGTLEEWDFAQESLKDVLIKKGVDFKVMPGEAVFYGPKIDIKLEDAIGRKWQGPTIQFDFNLPRRFDVTYIGDDNKEHYVYMIHRALLGSLERFIGGLIENYAGKFPLWLSPVQVSILTVSENSVDYAKKICKILDRENIRYVVDFSDEKINSKIKRSEEENIPFMLIIGKKEAEEEKLSVRMKGHGDLGKKNYNEFLKLFYENL</sequence>
<evidence type="ECO:0000256" key="2">
    <source>
        <dbReference type="ARBA" id="ARBA00022490"/>
    </source>
</evidence>
<evidence type="ECO:0000256" key="11">
    <source>
        <dbReference type="ARBA" id="ARBA00023146"/>
    </source>
</evidence>
<evidence type="ECO:0000256" key="5">
    <source>
        <dbReference type="ARBA" id="ARBA00022723"/>
    </source>
</evidence>
<dbReference type="GO" id="GO:0005524">
    <property type="term" value="F:ATP binding"/>
    <property type="evidence" value="ECO:0007669"/>
    <property type="project" value="UniProtKB-UniRule"/>
</dbReference>
<keyword evidence="4 13" id="KW-0436">Ligase</keyword>
<dbReference type="Gene3D" id="3.30.930.10">
    <property type="entry name" value="Bira Bifunctional Protein, Domain 2"/>
    <property type="match status" value="1"/>
</dbReference>
<comment type="caution">
    <text evidence="13">Lacks conserved residue(s) required for the propagation of feature annotation.</text>
</comment>
<dbReference type="InterPro" id="IPR047246">
    <property type="entry name" value="ThrRS_anticodon"/>
</dbReference>
<dbReference type="GO" id="GO:0005737">
    <property type="term" value="C:cytoplasm"/>
    <property type="evidence" value="ECO:0007669"/>
    <property type="project" value="UniProtKB-SubCell"/>
</dbReference>
<comment type="subcellular location">
    <subcellularLocation>
        <location evidence="13">Cytoplasm</location>
    </subcellularLocation>
</comment>
<comment type="similarity">
    <text evidence="1 13">Belongs to the class-II aminoacyl-tRNA synthetase family.</text>
</comment>
<dbReference type="Pfam" id="PF00587">
    <property type="entry name" value="tRNA-synt_2b"/>
    <property type="match status" value="1"/>
</dbReference>
<dbReference type="NCBIfam" id="TIGR00418">
    <property type="entry name" value="thrS"/>
    <property type="match status" value="1"/>
</dbReference>
<dbReference type="InterPro" id="IPR033728">
    <property type="entry name" value="ThrRS_core"/>
</dbReference>
<keyword evidence="14" id="KW-0175">Coiled coil</keyword>
<keyword evidence="6 13" id="KW-0547">Nucleotide-binding</keyword>
<evidence type="ECO:0000256" key="9">
    <source>
        <dbReference type="ARBA" id="ARBA00022884"/>
    </source>
</evidence>
<feature type="binding site" evidence="13">
    <location>
        <position position="344"/>
    </location>
    <ligand>
        <name>Zn(2+)</name>
        <dbReference type="ChEBI" id="CHEBI:29105"/>
        <note>catalytic</note>
    </ligand>
</feature>
<dbReference type="InterPro" id="IPR004154">
    <property type="entry name" value="Anticodon-bd"/>
</dbReference>
<comment type="caution">
    <text evidence="16">The sequence shown here is derived from an EMBL/GenBank/DDBJ whole genome shotgun (WGS) entry which is preliminary data.</text>
</comment>
<feature type="coiled-coil region" evidence="14">
    <location>
        <begin position="115"/>
        <end position="159"/>
    </location>
</feature>
<evidence type="ECO:0000256" key="1">
    <source>
        <dbReference type="ARBA" id="ARBA00008226"/>
    </source>
</evidence>
<evidence type="ECO:0000259" key="15">
    <source>
        <dbReference type="PROSITE" id="PS50862"/>
    </source>
</evidence>
<dbReference type="PANTHER" id="PTHR11451:SF44">
    <property type="entry name" value="THREONINE--TRNA LIGASE, CHLOROPLASTIC_MITOCHONDRIAL 2"/>
    <property type="match status" value="1"/>
</dbReference>
<comment type="cofactor">
    <cofactor evidence="13">
        <name>Zn(2+)</name>
        <dbReference type="ChEBI" id="CHEBI:29105"/>
    </cofactor>
    <text evidence="13">Binds 1 zinc ion per subunit.</text>
</comment>
<reference evidence="17" key="1">
    <citation type="journal article" date="2015" name="MBio">
        <title>Genome-Resolved Metagenomic Analysis Reveals Roles for Candidate Phyla and Other Microbial Community Members in Biogeochemical Transformations in Oil Reservoirs.</title>
        <authorList>
            <person name="Hu P."/>
            <person name="Tom L."/>
            <person name="Singh A."/>
            <person name="Thomas B.C."/>
            <person name="Baker B.J."/>
            <person name="Piceno Y.M."/>
            <person name="Andersen G.L."/>
            <person name="Banfield J.F."/>
        </authorList>
    </citation>
    <scope>NUCLEOTIDE SEQUENCE [LARGE SCALE GENOMIC DNA]</scope>
</reference>
<dbReference type="PATRIC" id="fig|1635277.3.peg.734"/>
<comment type="catalytic activity">
    <reaction evidence="12 13">
        <text>tRNA(Thr) + L-threonine + ATP = L-threonyl-tRNA(Thr) + AMP + diphosphate + H(+)</text>
        <dbReference type="Rhea" id="RHEA:24624"/>
        <dbReference type="Rhea" id="RHEA-COMP:9670"/>
        <dbReference type="Rhea" id="RHEA-COMP:9704"/>
        <dbReference type="ChEBI" id="CHEBI:15378"/>
        <dbReference type="ChEBI" id="CHEBI:30616"/>
        <dbReference type="ChEBI" id="CHEBI:33019"/>
        <dbReference type="ChEBI" id="CHEBI:57926"/>
        <dbReference type="ChEBI" id="CHEBI:78442"/>
        <dbReference type="ChEBI" id="CHEBI:78534"/>
        <dbReference type="ChEBI" id="CHEBI:456215"/>
        <dbReference type="EC" id="6.1.1.3"/>
    </reaction>
</comment>
<keyword evidence="5 13" id="KW-0479">Metal-binding</keyword>
<keyword evidence="3 13" id="KW-0820">tRNA-binding</keyword>
<keyword evidence="11 13" id="KW-0030">Aminoacyl-tRNA synthetase</keyword>
<accession>A0A101I2G2</accession>
<evidence type="ECO:0000256" key="13">
    <source>
        <dbReference type="HAMAP-Rule" id="MF_00184"/>
    </source>
</evidence>
<gene>
    <name evidence="13" type="primary">thrS</name>
    <name evidence="16" type="ORF">XE03_0960</name>
</gene>
<dbReference type="InterPro" id="IPR045864">
    <property type="entry name" value="aa-tRNA-synth_II/BPL/LPL"/>
</dbReference>
<keyword evidence="7 13" id="KW-0862">Zinc</keyword>
<proteinExistence type="inferred from homology"/>
<dbReference type="InterPro" id="IPR006195">
    <property type="entry name" value="aa-tRNA-synth_II"/>
</dbReference>
<keyword evidence="10 13" id="KW-0648">Protein biosynthesis</keyword>
<dbReference type="Pfam" id="PF03129">
    <property type="entry name" value="HGTP_anticodon"/>
    <property type="match status" value="1"/>
</dbReference>
<dbReference type="InterPro" id="IPR002314">
    <property type="entry name" value="aa-tRNA-synt_IIb"/>
</dbReference>
<name>A0A101I2G2_UNCT6</name>
<dbReference type="InterPro" id="IPR012947">
    <property type="entry name" value="tRNA_SAD"/>
</dbReference>
<dbReference type="AlphaFoldDB" id="A0A101I2G2"/>
<feature type="binding site" evidence="13">
    <location>
        <position position="525"/>
    </location>
    <ligand>
        <name>Zn(2+)</name>
        <dbReference type="ChEBI" id="CHEBI:29105"/>
        <note>catalytic</note>
    </ligand>
</feature>
<evidence type="ECO:0000256" key="3">
    <source>
        <dbReference type="ARBA" id="ARBA00022555"/>
    </source>
</evidence>
<keyword evidence="2 13" id="KW-0963">Cytoplasm</keyword>
<dbReference type="Gene3D" id="3.30.980.10">
    <property type="entry name" value="Threonyl-trna Synthetase, Chain A, domain 2"/>
    <property type="match status" value="1"/>
</dbReference>
<evidence type="ECO:0000256" key="4">
    <source>
        <dbReference type="ARBA" id="ARBA00022598"/>
    </source>
</evidence>
<comment type="subunit">
    <text evidence="13">Homodimer.</text>
</comment>
<dbReference type="PRINTS" id="PR01047">
    <property type="entry name" value="TRNASYNTHTHR"/>
</dbReference>
<dbReference type="FunFam" id="3.30.980.10:FF:000005">
    <property type="entry name" value="Threonyl-tRNA synthetase, mitochondrial"/>
    <property type="match status" value="1"/>
</dbReference>
<organism evidence="16 17">
    <name type="scientific">candidate division TA06 bacterium 34_109</name>
    <dbReference type="NCBI Taxonomy" id="1635277"/>
    <lineage>
        <taxon>Bacteria</taxon>
        <taxon>Bacteria division TA06</taxon>
    </lineage>
</organism>
<dbReference type="SMART" id="SM00863">
    <property type="entry name" value="tRNA_SAD"/>
    <property type="match status" value="1"/>
</dbReference>
<evidence type="ECO:0000256" key="12">
    <source>
        <dbReference type="ARBA" id="ARBA00049515"/>
    </source>
</evidence>
<dbReference type="SUPFAM" id="SSF55186">
    <property type="entry name" value="ThrRS/AlaRS common domain"/>
    <property type="match status" value="1"/>
</dbReference>